<dbReference type="AlphaFoldDB" id="A0A3D8TLI5"/>
<evidence type="ECO:0000256" key="2">
    <source>
        <dbReference type="ARBA" id="ARBA00022676"/>
    </source>
</evidence>
<comment type="similarity">
    <text evidence="1">Belongs to the glycosyltransferase 2 family.</text>
</comment>
<dbReference type="CDD" id="cd00761">
    <property type="entry name" value="Glyco_tranf_GTA_type"/>
    <property type="match status" value="1"/>
</dbReference>
<dbReference type="Proteomes" id="UP000257055">
    <property type="component" value="Unassembled WGS sequence"/>
</dbReference>
<accession>A0A3D8TLI5</accession>
<feature type="domain" description="Glycosyltransferase 2-like" evidence="4">
    <location>
        <begin position="5"/>
        <end position="165"/>
    </location>
</feature>
<dbReference type="EMBL" id="LARY01000004">
    <property type="protein sequence ID" value="RDW99098.1"/>
    <property type="molecule type" value="Genomic_DNA"/>
</dbReference>
<dbReference type="RefSeq" id="WP_115754013.1">
    <property type="nucleotide sequence ID" value="NZ_LARY01000004.1"/>
</dbReference>
<comment type="caution">
    <text evidence="5">The sequence shown here is derived from an EMBL/GenBank/DDBJ whole genome shotgun (WGS) entry which is preliminary data.</text>
</comment>
<keyword evidence="6" id="KW-1185">Reference proteome</keyword>
<keyword evidence="2" id="KW-0328">Glycosyltransferase</keyword>
<name>A0A3D8TLI5_9LIST</name>
<evidence type="ECO:0000256" key="1">
    <source>
        <dbReference type="ARBA" id="ARBA00006739"/>
    </source>
</evidence>
<dbReference type="PANTHER" id="PTHR22916">
    <property type="entry name" value="GLYCOSYLTRANSFERASE"/>
    <property type="match status" value="1"/>
</dbReference>
<dbReference type="Pfam" id="PF00535">
    <property type="entry name" value="Glycos_transf_2"/>
    <property type="match status" value="1"/>
</dbReference>
<keyword evidence="3 5" id="KW-0808">Transferase</keyword>
<evidence type="ECO:0000259" key="4">
    <source>
        <dbReference type="Pfam" id="PF00535"/>
    </source>
</evidence>
<sequence length="337" mass="39325">MKKLTIVVPSFNSEDYLERCLNSLVRETSEHLEILIVNDGSTDSTGELAESYERAFPGIVRAIHQENGGHGAAVNTGIKEATGMYLKVVDSDDWVDPNALKTLLQVILQVEKSVAPDMIINNYVYEKQGARHKKTVQYRSFLPQNKVFDWREVRFPVGKYLLMHSLVFKTAILREKVPQLPHHTFYVDNLFAFYPLPFVKKMLYLDIDFYRYFIGRSDQSVNESVMIGRIDQQLFVNTQMVNYYSKQENLERSCARYMRQFLEIVTSVSSVLLMKQQSHDQLLKKRQLWEYIYKTDSSLYYRLRFSLLGQFVHLPGLVGRKTTLGMYRVCQKVYGFN</sequence>
<reference evidence="6" key="1">
    <citation type="submission" date="2015-04" db="EMBL/GenBank/DDBJ databases">
        <authorList>
            <person name="Schardt J."/>
            <person name="Mueller-Herbst S."/>
            <person name="Scherer S."/>
            <person name="Huptas C."/>
        </authorList>
    </citation>
    <scope>NUCLEOTIDE SEQUENCE [LARGE SCALE GENOMIC DNA]</scope>
    <source>
        <strain evidence="6">Kiel-L1</strain>
    </source>
</reference>
<dbReference type="InterPro" id="IPR001173">
    <property type="entry name" value="Glyco_trans_2-like"/>
</dbReference>
<dbReference type="Gene3D" id="3.90.550.10">
    <property type="entry name" value="Spore Coat Polysaccharide Biosynthesis Protein SpsA, Chain A"/>
    <property type="match status" value="1"/>
</dbReference>
<proteinExistence type="inferred from homology"/>
<protein>
    <submittedName>
        <fullName evidence="5">Glycosyl transferase</fullName>
    </submittedName>
</protein>
<evidence type="ECO:0000313" key="5">
    <source>
        <dbReference type="EMBL" id="RDW99098.1"/>
    </source>
</evidence>
<evidence type="ECO:0000256" key="3">
    <source>
        <dbReference type="ARBA" id="ARBA00022679"/>
    </source>
</evidence>
<dbReference type="GO" id="GO:0016757">
    <property type="term" value="F:glycosyltransferase activity"/>
    <property type="evidence" value="ECO:0007669"/>
    <property type="project" value="UniProtKB-KW"/>
</dbReference>
<dbReference type="PANTHER" id="PTHR22916:SF51">
    <property type="entry name" value="GLYCOSYLTRANSFERASE EPSH-RELATED"/>
    <property type="match status" value="1"/>
</dbReference>
<evidence type="ECO:0000313" key="6">
    <source>
        <dbReference type="Proteomes" id="UP000257055"/>
    </source>
</evidence>
<organism evidence="5 6">
    <name type="scientific">Listeria kieliensis</name>
    <dbReference type="NCBI Taxonomy" id="1621700"/>
    <lineage>
        <taxon>Bacteria</taxon>
        <taxon>Bacillati</taxon>
        <taxon>Bacillota</taxon>
        <taxon>Bacilli</taxon>
        <taxon>Bacillales</taxon>
        <taxon>Listeriaceae</taxon>
        <taxon>Listeria</taxon>
    </lineage>
</organism>
<dbReference type="InterPro" id="IPR029044">
    <property type="entry name" value="Nucleotide-diphossugar_trans"/>
</dbReference>
<dbReference type="SUPFAM" id="SSF53448">
    <property type="entry name" value="Nucleotide-diphospho-sugar transferases"/>
    <property type="match status" value="1"/>
</dbReference>
<gene>
    <name evidence="5" type="ORF">UR08_12450</name>
</gene>